<dbReference type="PANTHER" id="PTHR43076:SF7">
    <property type="entry name" value="AMINODEOXYFUTALOSINE SYNTHASE"/>
    <property type="match status" value="1"/>
</dbReference>
<dbReference type="GO" id="GO:0005506">
    <property type="term" value="F:iron ion binding"/>
    <property type="evidence" value="ECO:0007669"/>
    <property type="project" value="UniProtKB-UniRule"/>
</dbReference>
<feature type="binding site" evidence="8">
    <location>
        <position position="74"/>
    </location>
    <ligand>
        <name>S-adenosyl-L-methionine</name>
        <dbReference type="ChEBI" id="CHEBI:59789"/>
    </ligand>
</feature>
<dbReference type="InterPro" id="IPR058240">
    <property type="entry name" value="rSAM_sf"/>
</dbReference>
<keyword evidence="5 6" id="KW-0411">Iron-sulfur</keyword>
<dbReference type="InterPro" id="IPR006638">
    <property type="entry name" value="Elp3/MiaA/NifB-like_rSAM"/>
</dbReference>
<evidence type="ECO:0000256" key="5">
    <source>
        <dbReference type="ARBA" id="ARBA00023014"/>
    </source>
</evidence>
<feature type="binding site" evidence="6 7">
    <location>
        <position position="72"/>
    </location>
    <ligand>
        <name>[4Fe-4S] cluster</name>
        <dbReference type="ChEBI" id="CHEBI:49883"/>
        <note>4Fe-4S-S-AdoMet</note>
    </ligand>
</feature>
<evidence type="ECO:0000256" key="6">
    <source>
        <dbReference type="HAMAP-Rule" id="MF_00993"/>
    </source>
</evidence>
<dbReference type="HAMAP" id="MF_00993">
    <property type="entry name" value="MqnE"/>
    <property type="match status" value="1"/>
</dbReference>
<protein>
    <recommendedName>
        <fullName evidence="6">Aminodeoxyfutalosine synthase</fullName>
        <shortName evidence="6">AFL synthase</shortName>
        <shortName evidence="6">Aminofutalosine synthase</shortName>
        <ecNumber evidence="6">2.5.1.120</ecNumber>
    </recommendedName>
    <alternativeName>
        <fullName evidence="6">Menaquinone biosynthetic enzyme MqnE</fullName>
    </alternativeName>
</protein>
<dbReference type="InterPro" id="IPR020050">
    <property type="entry name" value="FO_synthase_su2"/>
</dbReference>
<dbReference type="InterPro" id="IPR013785">
    <property type="entry name" value="Aldolase_TIM"/>
</dbReference>
<feature type="binding site" evidence="8">
    <location>
        <position position="180"/>
    </location>
    <ligand>
        <name>S-adenosyl-L-methionine</name>
        <dbReference type="ChEBI" id="CHEBI:59789"/>
    </ligand>
</feature>
<evidence type="ECO:0000259" key="9">
    <source>
        <dbReference type="PROSITE" id="PS51918"/>
    </source>
</evidence>
<dbReference type="PANTHER" id="PTHR43076">
    <property type="entry name" value="FO SYNTHASE (COFH)"/>
    <property type="match status" value="1"/>
</dbReference>
<dbReference type="SFLD" id="SFLDF00342">
    <property type="entry name" value="cyclic_dehypoxanthine_futalosi"/>
    <property type="match status" value="1"/>
</dbReference>
<keyword evidence="6" id="KW-0808">Transferase</keyword>
<gene>
    <name evidence="6" type="primary">mqnE</name>
    <name evidence="10" type="ORF">MSL71_48690</name>
</gene>
<dbReference type="SFLD" id="SFLDG01064">
    <property type="entry name" value="F420__menaquinone_cofactor_bio"/>
    <property type="match status" value="1"/>
</dbReference>
<comment type="catalytic activity">
    <reaction evidence="6">
        <text>3-[(1-carboxyvinyl)-oxy]benzoate + S-adenosyl-L-methionine + H2O = 6-amino-6-deoxyfutalosine + hydrogencarbonate + L-methionine + H(+)</text>
        <dbReference type="Rhea" id="RHEA:33075"/>
        <dbReference type="ChEBI" id="CHEBI:15377"/>
        <dbReference type="ChEBI" id="CHEBI:15378"/>
        <dbReference type="ChEBI" id="CHEBI:17544"/>
        <dbReference type="ChEBI" id="CHEBI:57844"/>
        <dbReference type="ChEBI" id="CHEBI:59789"/>
        <dbReference type="ChEBI" id="CHEBI:64286"/>
        <dbReference type="ChEBI" id="CHEBI:76981"/>
        <dbReference type="EC" id="2.5.1.120"/>
    </reaction>
</comment>
<sequence length="360" mass="40015">MDFIDSALAPVWDKVKAGQRLSFDDGMALYASPDLPAVGRMADYVRRQRHGNIAYYVYNQHVNYTNVCSNRCTFCAFATDEGTNNAYTWSVEEVKARLMERMDEPVREIHMVGGLNENLDFDYFTGLLKAMAEVRPEATIKAFTAVEIDYLSRLSGLSLAETVAELKAAGLAMMPGGGAEVMSERVHDELFPKKIGKDRWLEVMETVHAAGIPTNATMLYGHIETLEERVTHLMTLRDLQDRTGGFSSFIPLAFHSKNTKLTHIPPTGGVDDLKNVAVSRLMLDNFDHIKAYWVMIGEKLAQVALSFGADDLDGTIIEERITHTAGATSAKGLTRTEMSAMIRGAGFEPVERDSFYNHIS</sequence>
<dbReference type="GO" id="GO:0051539">
    <property type="term" value="F:4 iron, 4 sulfur cluster binding"/>
    <property type="evidence" value="ECO:0007669"/>
    <property type="project" value="UniProtKB-KW"/>
</dbReference>
<evidence type="ECO:0000256" key="8">
    <source>
        <dbReference type="PIRSR" id="PIRSR004762-2"/>
    </source>
</evidence>
<dbReference type="InterPro" id="IPR034405">
    <property type="entry name" value="F420"/>
</dbReference>
<accession>A0A4U8YZH2</accession>
<comment type="similarity">
    <text evidence="6">Belongs to the radical SAM superfamily. MqnE family.</text>
</comment>
<evidence type="ECO:0000313" key="10">
    <source>
        <dbReference type="EMBL" id="VFQ47183.1"/>
    </source>
</evidence>
<comment type="pathway">
    <text evidence="6">Quinol/quinone metabolism; menaquinone biosynthesis.</text>
</comment>
<dbReference type="PROSITE" id="PS51918">
    <property type="entry name" value="RADICAL_SAM"/>
    <property type="match status" value="1"/>
</dbReference>
<keyword evidence="1 6" id="KW-0004">4Fe-4S</keyword>
<keyword evidence="3 6" id="KW-0479">Metal-binding</keyword>
<dbReference type="InterPro" id="IPR045567">
    <property type="entry name" value="CofH/MnqC-like_C"/>
</dbReference>
<dbReference type="RefSeq" id="WP_180146500.1">
    <property type="nucleotide sequence ID" value="NZ_CAADHO010000014.1"/>
</dbReference>
<dbReference type="EC" id="2.5.1.120" evidence="6"/>
<dbReference type="GO" id="GO:0044689">
    <property type="term" value="F:7,8-didemethyl-8-hydroxy-5-deazariboflavin synthase activity"/>
    <property type="evidence" value="ECO:0007669"/>
    <property type="project" value="TreeGrafter"/>
</dbReference>
<evidence type="ECO:0000256" key="4">
    <source>
        <dbReference type="ARBA" id="ARBA00023004"/>
    </source>
</evidence>
<dbReference type="PIRSF" id="PIRSF004762">
    <property type="entry name" value="CHP00423"/>
    <property type="match status" value="1"/>
</dbReference>
<evidence type="ECO:0000256" key="2">
    <source>
        <dbReference type="ARBA" id="ARBA00022691"/>
    </source>
</evidence>
<dbReference type="SFLD" id="SFLDF00343">
    <property type="entry name" value="aminofutalosine_synthase_(mqnE"/>
    <property type="match status" value="1"/>
</dbReference>
<feature type="domain" description="Radical SAM core" evidence="9">
    <location>
        <begin position="54"/>
        <end position="284"/>
    </location>
</feature>
<dbReference type="CDD" id="cd01335">
    <property type="entry name" value="Radical_SAM"/>
    <property type="match status" value="1"/>
</dbReference>
<dbReference type="Gene3D" id="3.20.20.70">
    <property type="entry name" value="Aldolase class I"/>
    <property type="match status" value="1"/>
</dbReference>
<dbReference type="Pfam" id="PF19288">
    <property type="entry name" value="CofH_C"/>
    <property type="match status" value="1"/>
</dbReference>
<reference evidence="10 11" key="1">
    <citation type="submission" date="2019-03" db="EMBL/GenBank/DDBJ databases">
        <authorList>
            <person name="Nijsse B."/>
        </authorList>
    </citation>
    <scope>NUCLEOTIDE SEQUENCE [LARGE SCALE GENOMIC DNA]</scope>
    <source>
        <strain evidence="10">Desulfoluna butyratoxydans MSL71</strain>
    </source>
</reference>
<keyword evidence="6" id="KW-0474">Menaquinone biosynthesis</keyword>
<dbReference type="UniPathway" id="UPA00079"/>
<comment type="cofactor">
    <cofactor evidence="6 7">
        <name>[4Fe-4S] cluster</name>
        <dbReference type="ChEBI" id="CHEBI:49883"/>
    </cofactor>
    <text evidence="6 7">Binds 1 [4Fe-4S] cluster. The cluster is coordinated with 3 cysteines and an exchangeable S-adenosyl-L-methionine.</text>
</comment>
<dbReference type="SMART" id="SM00729">
    <property type="entry name" value="Elp3"/>
    <property type="match status" value="1"/>
</dbReference>
<dbReference type="Proteomes" id="UP000507962">
    <property type="component" value="Unassembled WGS sequence"/>
</dbReference>
<dbReference type="AlphaFoldDB" id="A0A4U8YZH2"/>
<dbReference type="Pfam" id="PF04055">
    <property type="entry name" value="Radical_SAM"/>
    <property type="match status" value="1"/>
</dbReference>
<evidence type="ECO:0000256" key="7">
    <source>
        <dbReference type="PIRSR" id="PIRSR004762-1"/>
    </source>
</evidence>
<dbReference type="SFLD" id="SFLDG01389">
    <property type="entry name" value="menaquinone_synthsis_involved"/>
    <property type="match status" value="1"/>
</dbReference>
<proteinExistence type="inferred from homology"/>
<evidence type="ECO:0000256" key="3">
    <source>
        <dbReference type="ARBA" id="ARBA00022723"/>
    </source>
</evidence>
<keyword evidence="2 6" id="KW-0949">S-adenosyl-L-methionine</keyword>
<dbReference type="InterPro" id="IPR022432">
    <property type="entry name" value="MqnE"/>
</dbReference>
<feature type="binding site" evidence="6 7">
    <location>
        <position position="68"/>
    </location>
    <ligand>
        <name>[4Fe-4S] cluster</name>
        <dbReference type="ChEBI" id="CHEBI:49883"/>
        <note>4Fe-4S-S-AdoMet</note>
    </ligand>
</feature>
<name>A0A4U8YZH2_9BACT</name>
<keyword evidence="4 6" id="KW-0408">Iron</keyword>
<dbReference type="NCBIfam" id="TIGR00423">
    <property type="entry name" value="CofH family radical SAM protein"/>
    <property type="match status" value="1"/>
</dbReference>
<dbReference type="GO" id="GO:0009234">
    <property type="term" value="P:menaquinone biosynthetic process"/>
    <property type="evidence" value="ECO:0007669"/>
    <property type="project" value="UniProtKB-UniRule"/>
</dbReference>
<dbReference type="GO" id="GO:0102573">
    <property type="term" value="F:aminodeoxyfutalosine synthase activity"/>
    <property type="evidence" value="ECO:0007669"/>
    <property type="project" value="UniProtKB-EC"/>
</dbReference>
<dbReference type="NCBIfam" id="TIGR03700">
    <property type="entry name" value="mena_SCO4494"/>
    <property type="match status" value="1"/>
</dbReference>
<dbReference type="SUPFAM" id="SSF102114">
    <property type="entry name" value="Radical SAM enzymes"/>
    <property type="match status" value="1"/>
</dbReference>
<dbReference type="EMBL" id="CAADHO010000014">
    <property type="protein sequence ID" value="VFQ47183.1"/>
    <property type="molecule type" value="Genomic_DNA"/>
</dbReference>
<keyword evidence="11" id="KW-1185">Reference proteome</keyword>
<dbReference type="InterPro" id="IPR007197">
    <property type="entry name" value="rSAM"/>
</dbReference>
<evidence type="ECO:0000313" key="11">
    <source>
        <dbReference type="Proteomes" id="UP000507962"/>
    </source>
</evidence>
<evidence type="ECO:0000256" key="1">
    <source>
        <dbReference type="ARBA" id="ARBA00022485"/>
    </source>
</evidence>
<feature type="binding site" evidence="6 7">
    <location>
        <position position="75"/>
    </location>
    <ligand>
        <name>[4Fe-4S] cluster</name>
        <dbReference type="ChEBI" id="CHEBI:49883"/>
        <note>4Fe-4S-S-AdoMet</note>
    </ligand>
</feature>
<organism evidence="10 11">
    <name type="scientific">Desulfoluna butyratoxydans</name>
    <dbReference type="NCBI Taxonomy" id="231438"/>
    <lineage>
        <taxon>Bacteria</taxon>
        <taxon>Pseudomonadati</taxon>
        <taxon>Thermodesulfobacteriota</taxon>
        <taxon>Desulfobacteria</taxon>
        <taxon>Desulfobacterales</taxon>
        <taxon>Desulfolunaceae</taxon>
        <taxon>Desulfoluna</taxon>
    </lineage>
</organism>
<comment type="function">
    <text evidence="6">Radical SAM enzyme that catalyzes the addition of the adenosyl radical to the double bond of 3-[(1-carboxyvinyl)oxy]benzoate, leading to aminodeoxyfutalosine (AFL), a key intermediate in the formation of menaquinone (MK, vitamin K2) from chorismate.</text>
</comment>
<dbReference type="SFLD" id="SFLDS00029">
    <property type="entry name" value="Radical_SAM"/>
    <property type="match status" value="1"/>
</dbReference>